<dbReference type="Proteomes" id="UP001215712">
    <property type="component" value="Unassembled WGS sequence"/>
</dbReference>
<gene>
    <name evidence="2" type="ORF">N7493_000346</name>
</gene>
<dbReference type="AlphaFoldDB" id="A0AAD6HX73"/>
<sequence length="330" mass="37814">MADLIQDPKVTVRIGRFEHTFSRDKLAKKSGYFRAFFDGHIPESDPDVIEVEPTPGAITMQIFCMYMRWVDNGIIDYEGDHGGSNHPIHARLTMLIALANFAEAISCASITPMIAHEVRSILKGQAVPFVDEKIDETNETNESNDETDETDHETDETDETDQDIAETDPETDDEADDDDDDTAIINDEGYDDDEAHRYDYLDFGPGFDDINNTKHVFPAHILQAMELPCHNQIRRLIIDSCVKGYLTGRRFRFMFIVERCPKFASDFFQRVAELLDDTMCYGDGKIYFRDPIDGQYCEMYSVLSSRSNRSRWRSPSPSREAGQARKRRKC</sequence>
<feature type="compositionally biased region" description="Acidic residues" evidence="1">
    <location>
        <begin position="137"/>
        <end position="189"/>
    </location>
</feature>
<feature type="region of interest" description="Disordered" evidence="1">
    <location>
        <begin position="308"/>
        <end position="330"/>
    </location>
</feature>
<reference evidence="2" key="1">
    <citation type="journal article" date="2023" name="IMA Fungus">
        <title>Comparative genomic study of the Penicillium genus elucidates a diverse pangenome and 15 lateral gene transfer events.</title>
        <authorList>
            <person name="Petersen C."/>
            <person name="Sorensen T."/>
            <person name="Nielsen M.R."/>
            <person name="Sondergaard T.E."/>
            <person name="Sorensen J.L."/>
            <person name="Fitzpatrick D.A."/>
            <person name="Frisvad J.C."/>
            <person name="Nielsen K.L."/>
        </authorList>
    </citation>
    <scope>NUCLEOTIDE SEQUENCE</scope>
    <source>
        <strain evidence="2">IBT 17514</strain>
    </source>
</reference>
<comment type="caution">
    <text evidence="2">The sequence shown here is derived from an EMBL/GenBank/DDBJ whole genome shotgun (WGS) entry which is preliminary data.</text>
</comment>
<dbReference type="EMBL" id="JAQJAN010000001">
    <property type="protein sequence ID" value="KAJ5740474.1"/>
    <property type="molecule type" value="Genomic_DNA"/>
</dbReference>
<name>A0AAD6HX73_9EURO</name>
<reference evidence="2" key="2">
    <citation type="submission" date="2023-01" db="EMBL/GenBank/DDBJ databases">
        <authorList>
            <person name="Petersen C."/>
        </authorList>
    </citation>
    <scope>NUCLEOTIDE SEQUENCE</scope>
    <source>
        <strain evidence="2">IBT 17514</strain>
    </source>
</reference>
<evidence type="ECO:0000313" key="2">
    <source>
        <dbReference type="EMBL" id="KAJ5740474.1"/>
    </source>
</evidence>
<evidence type="ECO:0000313" key="3">
    <source>
        <dbReference type="Proteomes" id="UP001215712"/>
    </source>
</evidence>
<accession>A0AAD6HX73</accession>
<organism evidence="2 3">
    <name type="scientific">Penicillium malachiteum</name>
    <dbReference type="NCBI Taxonomy" id="1324776"/>
    <lineage>
        <taxon>Eukaryota</taxon>
        <taxon>Fungi</taxon>
        <taxon>Dikarya</taxon>
        <taxon>Ascomycota</taxon>
        <taxon>Pezizomycotina</taxon>
        <taxon>Eurotiomycetes</taxon>
        <taxon>Eurotiomycetidae</taxon>
        <taxon>Eurotiales</taxon>
        <taxon>Aspergillaceae</taxon>
        <taxon>Penicillium</taxon>
    </lineage>
</organism>
<keyword evidence="3" id="KW-1185">Reference proteome</keyword>
<evidence type="ECO:0008006" key="4">
    <source>
        <dbReference type="Google" id="ProtNLM"/>
    </source>
</evidence>
<protein>
    <recommendedName>
        <fullName evidence="4">BTB domain-containing protein</fullName>
    </recommendedName>
</protein>
<evidence type="ECO:0000256" key="1">
    <source>
        <dbReference type="SAM" id="MobiDB-lite"/>
    </source>
</evidence>
<proteinExistence type="predicted"/>
<feature type="region of interest" description="Disordered" evidence="1">
    <location>
        <begin position="134"/>
        <end position="189"/>
    </location>
</feature>